<dbReference type="EMBL" id="AFNV02000029">
    <property type="protein sequence ID" value="ERJ17734.1"/>
    <property type="molecule type" value="Genomic_DNA"/>
</dbReference>
<dbReference type="GO" id="GO:0020037">
    <property type="term" value="F:heme binding"/>
    <property type="evidence" value="ECO:0007669"/>
    <property type="project" value="InterPro"/>
</dbReference>
<sequence length="185" mass="19927">MAYRATDGKKLWESPANSGVMAAPVTYMAGGEQYVTFMVGWGGAFSTFAGGQSKNAGVRPYAEVLTFKIGGDEKLAEPDFPPLAKPEPPEQTASAEEIAEGKDLMNGHCSQCHGMNAASGGVTPDLRRLSADTHDHFKAIVMGARLSKGMPSYAEVLEPDEIDKIHAYLIKRANDLLDKEYSDDQ</sequence>
<reference evidence="6 7" key="2">
    <citation type="journal article" date="2013" name="PLoS ONE">
        <title>INDIGO - INtegrated Data Warehouse of MIcrobial GenOmes with Examples from the Red Sea Extremophiles.</title>
        <authorList>
            <person name="Alam I."/>
            <person name="Antunes A."/>
            <person name="Kamau A.A."/>
            <person name="Ba Alawi W."/>
            <person name="Kalkatawi M."/>
            <person name="Stingl U."/>
            <person name="Bajic V.B."/>
        </authorList>
    </citation>
    <scope>NUCLEOTIDE SEQUENCE [LARGE SCALE GENOMIC DNA]</scope>
    <source>
        <strain evidence="6 7">E1L3A</strain>
    </source>
</reference>
<organism evidence="6 7">
    <name type="scientific">Salinisphaera shabanensis E1L3A</name>
    <dbReference type="NCBI Taxonomy" id="1033802"/>
    <lineage>
        <taxon>Bacteria</taxon>
        <taxon>Pseudomonadati</taxon>
        <taxon>Pseudomonadota</taxon>
        <taxon>Gammaproteobacteria</taxon>
        <taxon>Salinisphaerales</taxon>
        <taxon>Salinisphaeraceae</taxon>
        <taxon>Salinisphaera</taxon>
    </lineage>
</organism>
<dbReference type="AlphaFoldDB" id="U2FNG3"/>
<name>U2FNG3_9GAMM</name>
<dbReference type="SUPFAM" id="SSF50998">
    <property type="entry name" value="Quinoprotein alcohol dehydrogenase-like"/>
    <property type="match status" value="1"/>
</dbReference>
<proteinExistence type="predicted"/>
<dbReference type="GO" id="GO:0009055">
    <property type="term" value="F:electron transfer activity"/>
    <property type="evidence" value="ECO:0007669"/>
    <property type="project" value="InterPro"/>
</dbReference>
<dbReference type="InterPro" id="IPR011047">
    <property type="entry name" value="Quinoprotein_ADH-like_sf"/>
</dbReference>
<comment type="caution">
    <text evidence="6">The sequence shown here is derived from an EMBL/GenBank/DDBJ whole genome shotgun (WGS) entry which is preliminary data.</text>
</comment>
<keyword evidence="6" id="KW-0560">Oxidoreductase</keyword>
<dbReference type="SUPFAM" id="SSF46626">
    <property type="entry name" value="Cytochrome c"/>
    <property type="match status" value="1"/>
</dbReference>
<dbReference type="STRING" id="1033802.SSPSH_003413"/>
<dbReference type="GO" id="GO:0052934">
    <property type="term" value="F:alcohol dehydrogenase (cytochrome c) activity"/>
    <property type="evidence" value="ECO:0007669"/>
    <property type="project" value="UniProtKB-EC"/>
</dbReference>
<accession>U2FNG3</accession>
<evidence type="ECO:0000256" key="3">
    <source>
        <dbReference type="ARBA" id="ARBA00023004"/>
    </source>
</evidence>
<evidence type="ECO:0000256" key="4">
    <source>
        <dbReference type="PROSITE-ProRule" id="PRU00433"/>
    </source>
</evidence>
<dbReference type="eggNOG" id="COG4993">
    <property type="taxonomic scope" value="Bacteria"/>
</dbReference>
<dbReference type="InterPro" id="IPR009056">
    <property type="entry name" value="Cyt_c-like_dom"/>
</dbReference>
<evidence type="ECO:0000259" key="5">
    <source>
        <dbReference type="PROSITE" id="PS51007"/>
    </source>
</evidence>
<dbReference type="GO" id="GO:0046872">
    <property type="term" value="F:metal ion binding"/>
    <property type="evidence" value="ECO:0007669"/>
    <property type="project" value="UniProtKB-KW"/>
</dbReference>
<evidence type="ECO:0000313" key="7">
    <source>
        <dbReference type="Proteomes" id="UP000006242"/>
    </source>
</evidence>
<dbReference type="Gene3D" id="2.140.10.10">
    <property type="entry name" value="Quinoprotein alcohol dehydrogenase-like superfamily"/>
    <property type="match status" value="1"/>
</dbReference>
<gene>
    <name evidence="6" type="ORF">SSPSH_003413</name>
</gene>
<protein>
    <submittedName>
        <fullName evidence="6">Alcohol dehydrogenase cytochrome c protein</fullName>
        <ecNumber evidence="6">1.1.2.8</ecNumber>
    </submittedName>
</protein>
<reference evidence="6 7" key="1">
    <citation type="journal article" date="2011" name="J. Bacteriol.">
        <title>Genome sequence of Salinisphaera shabanensis, a gammaproteobacterium from the harsh, variable environment of the brine-seawater interface of the Shaban Deep in the Red Sea.</title>
        <authorList>
            <person name="Antunes A."/>
            <person name="Alam I."/>
            <person name="Bajic V.B."/>
            <person name="Stingl U."/>
        </authorList>
    </citation>
    <scope>NUCLEOTIDE SEQUENCE [LARGE SCALE GENOMIC DNA]</scope>
    <source>
        <strain evidence="6 7">E1L3A</strain>
    </source>
</reference>
<dbReference type="Pfam" id="PF13442">
    <property type="entry name" value="Cytochrome_CBB3"/>
    <property type="match status" value="1"/>
</dbReference>
<evidence type="ECO:0000313" key="6">
    <source>
        <dbReference type="EMBL" id="ERJ17734.1"/>
    </source>
</evidence>
<feature type="domain" description="Cytochrome c" evidence="5">
    <location>
        <begin position="96"/>
        <end position="173"/>
    </location>
</feature>
<keyword evidence="2 4" id="KW-0479">Metal-binding</keyword>
<keyword evidence="3 4" id="KW-0408">Iron</keyword>
<evidence type="ECO:0000256" key="1">
    <source>
        <dbReference type="ARBA" id="ARBA00022617"/>
    </source>
</evidence>
<dbReference type="EC" id="1.1.2.8" evidence="6"/>
<dbReference type="PROSITE" id="PS51007">
    <property type="entry name" value="CYTC"/>
    <property type="match status" value="1"/>
</dbReference>
<evidence type="ECO:0000256" key="2">
    <source>
        <dbReference type="ARBA" id="ARBA00022723"/>
    </source>
</evidence>
<dbReference type="InterPro" id="IPR036909">
    <property type="entry name" value="Cyt_c-like_dom_sf"/>
</dbReference>
<dbReference type="Gene3D" id="1.10.760.10">
    <property type="entry name" value="Cytochrome c-like domain"/>
    <property type="match status" value="1"/>
</dbReference>
<keyword evidence="7" id="KW-1185">Reference proteome</keyword>
<keyword evidence="1 4" id="KW-0349">Heme</keyword>
<dbReference type="eggNOG" id="COG2010">
    <property type="taxonomic scope" value="Bacteria"/>
</dbReference>
<dbReference type="Proteomes" id="UP000006242">
    <property type="component" value="Unassembled WGS sequence"/>
</dbReference>